<dbReference type="Pfam" id="PF02347">
    <property type="entry name" value="GDC-P"/>
    <property type="match status" value="1"/>
</dbReference>
<evidence type="ECO:0000313" key="6">
    <source>
        <dbReference type="EMBL" id="SMC44295.1"/>
    </source>
</evidence>
<proteinExistence type="inferred from homology"/>
<reference evidence="6 7" key="1">
    <citation type="submission" date="2017-04" db="EMBL/GenBank/DDBJ databases">
        <authorList>
            <person name="Afonso C.L."/>
            <person name="Miller P.J."/>
            <person name="Scott M.A."/>
            <person name="Spackman E."/>
            <person name="Goraichik I."/>
            <person name="Dimitrov K.M."/>
            <person name="Suarez D.L."/>
            <person name="Swayne D.E."/>
        </authorList>
    </citation>
    <scope>NUCLEOTIDE SEQUENCE [LARGE SCALE GENOMIC DNA]</scope>
    <source>
        <strain evidence="6 7">DSM 3385</strain>
    </source>
</reference>
<dbReference type="NCBIfam" id="NF001696">
    <property type="entry name" value="PRK00451.1"/>
    <property type="match status" value="1"/>
</dbReference>
<dbReference type="InterPro" id="IPR049315">
    <property type="entry name" value="GDC-P_N"/>
</dbReference>
<dbReference type="CDD" id="cd00613">
    <property type="entry name" value="GDC-P"/>
    <property type="match status" value="1"/>
</dbReference>
<gene>
    <name evidence="4" type="primary">gcvPA</name>
    <name evidence="6" type="ORF">SAMN02746065_102123</name>
</gene>
<keyword evidence="7" id="KW-1185">Reference proteome</keyword>
<dbReference type="InterPro" id="IPR023010">
    <property type="entry name" value="GcvPA"/>
</dbReference>
<dbReference type="Gene3D" id="3.40.640.10">
    <property type="entry name" value="Type I PLP-dependent aspartate aminotransferase-like (Major domain)"/>
    <property type="match status" value="1"/>
</dbReference>
<evidence type="ECO:0000256" key="4">
    <source>
        <dbReference type="HAMAP-Rule" id="MF_00712"/>
    </source>
</evidence>
<comment type="similarity">
    <text evidence="4">Belongs to the GcvP family. N-terminal subunit subfamily.</text>
</comment>
<dbReference type="PANTHER" id="PTHR42806">
    <property type="entry name" value="GLYCINE CLEAVAGE SYSTEM P-PROTEIN"/>
    <property type="match status" value="1"/>
</dbReference>
<dbReference type="InterPro" id="IPR020581">
    <property type="entry name" value="GDC_P"/>
</dbReference>
<organism evidence="6 7">
    <name type="scientific">Desulfocicer vacuolatum DSM 3385</name>
    <dbReference type="NCBI Taxonomy" id="1121400"/>
    <lineage>
        <taxon>Bacteria</taxon>
        <taxon>Pseudomonadati</taxon>
        <taxon>Thermodesulfobacteriota</taxon>
        <taxon>Desulfobacteria</taxon>
        <taxon>Desulfobacterales</taxon>
        <taxon>Desulfobacteraceae</taxon>
        <taxon>Desulfocicer</taxon>
    </lineage>
</organism>
<name>A0A1W1Z7B3_9BACT</name>
<comment type="function">
    <text evidence="1 4">The glycine cleavage system catalyzes the degradation of glycine. The P protein binds the alpha-amino group of glycine through its pyridoxal phosphate cofactor; CO(2) is released and the remaining methylamine moiety is then transferred to the lipoamide cofactor of the H protein.</text>
</comment>
<comment type="catalytic activity">
    <reaction evidence="3 4">
        <text>N(6)-[(R)-lipoyl]-L-lysyl-[glycine-cleavage complex H protein] + glycine + H(+) = N(6)-[(R)-S(8)-aminomethyldihydrolipoyl]-L-lysyl-[glycine-cleavage complex H protein] + CO2</text>
        <dbReference type="Rhea" id="RHEA:24304"/>
        <dbReference type="Rhea" id="RHEA-COMP:10494"/>
        <dbReference type="Rhea" id="RHEA-COMP:10495"/>
        <dbReference type="ChEBI" id="CHEBI:15378"/>
        <dbReference type="ChEBI" id="CHEBI:16526"/>
        <dbReference type="ChEBI" id="CHEBI:57305"/>
        <dbReference type="ChEBI" id="CHEBI:83099"/>
        <dbReference type="ChEBI" id="CHEBI:83143"/>
        <dbReference type="EC" id="1.4.4.2"/>
    </reaction>
</comment>
<dbReference type="PANTHER" id="PTHR42806:SF1">
    <property type="entry name" value="GLYCINE DEHYDROGENASE (DECARBOXYLATING)"/>
    <property type="match status" value="1"/>
</dbReference>
<evidence type="ECO:0000256" key="1">
    <source>
        <dbReference type="ARBA" id="ARBA00003788"/>
    </source>
</evidence>
<accession>A0A1W1Z7B3</accession>
<dbReference type="GO" id="GO:0004375">
    <property type="term" value="F:glycine dehydrogenase (decarboxylating) activity"/>
    <property type="evidence" value="ECO:0007669"/>
    <property type="project" value="UniProtKB-EC"/>
</dbReference>
<dbReference type="OrthoDB" id="9801272at2"/>
<dbReference type="GO" id="GO:0019464">
    <property type="term" value="P:glycine decarboxylation via glycine cleavage system"/>
    <property type="evidence" value="ECO:0007669"/>
    <property type="project" value="UniProtKB-UniRule"/>
</dbReference>
<dbReference type="GO" id="GO:0009116">
    <property type="term" value="P:nucleoside metabolic process"/>
    <property type="evidence" value="ECO:0007669"/>
    <property type="project" value="InterPro"/>
</dbReference>
<dbReference type="STRING" id="1121400.SAMN02746065_102123"/>
<dbReference type="PIRSF" id="PIRSF006815">
    <property type="entry name" value="GcvPA"/>
    <property type="match status" value="1"/>
</dbReference>
<dbReference type="HAMAP" id="MF_00712">
    <property type="entry name" value="GcvPA"/>
    <property type="match status" value="1"/>
</dbReference>
<evidence type="ECO:0000259" key="5">
    <source>
        <dbReference type="Pfam" id="PF02347"/>
    </source>
</evidence>
<comment type="subunit">
    <text evidence="4">The glycine cleavage system is composed of four proteins: P, T, L and H. In this organism, the P 'protein' is a heterodimer of two subunits.</text>
</comment>
<protein>
    <recommendedName>
        <fullName evidence="4">Probable glycine dehydrogenase (decarboxylating) subunit 1</fullName>
        <ecNumber evidence="4">1.4.4.2</ecNumber>
    </recommendedName>
    <alternativeName>
        <fullName evidence="4">Glycine cleavage system P-protein subunit 1</fullName>
    </alternativeName>
    <alternativeName>
        <fullName evidence="4">Glycine decarboxylase subunit 1</fullName>
    </alternativeName>
    <alternativeName>
        <fullName evidence="4">Glycine dehydrogenase (aminomethyl-transferring) subunit 1</fullName>
    </alternativeName>
</protein>
<dbReference type="InterPro" id="IPR015424">
    <property type="entry name" value="PyrdxlP-dep_Trfase"/>
</dbReference>
<dbReference type="EC" id="1.4.4.2" evidence="4"/>
<dbReference type="AlphaFoldDB" id="A0A1W1Z7B3"/>
<evidence type="ECO:0000256" key="2">
    <source>
        <dbReference type="ARBA" id="ARBA00023002"/>
    </source>
</evidence>
<evidence type="ECO:0000313" key="7">
    <source>
        <dbReference type="Proteomes" id="UP000192418"/>
    </source>
</evidence>
<dbReference type="SUPFAM" id="SSF53383">
    <property type="entry name" value="PLP-dependent transferases"/>
    <property type="match status" value="1"/>
</dbReference>
<sequence>MRYLPHTPQDIAEMLERTGHASMDDLFETIPEKFRINGEMDLPQPLTEWELNAHMEALSQEMCAFPKNKIFLGAGSYPHYIPSLIPYLAGRSEFATAYTPYQPEISQGTLQGIYEFQTMITELLGTEVSTASHYDCGTALTEALLIALRKKKKLNKVAVSSLVHPHHRQIINTYFAPAGFEMVEIPMAADGTTDLDAVAAMDDIAAVAVQSPNFLGCIENLGRVKEIADSKKALFITSFTEGLAWGLLKNPGSFGADIVAGEGQSFGISQSFGGPGLGILTARKKFVRDLPGRLVGRTKDTKGEEGFVLTLSTREQHIRREKASSNICSNNGLNALTAAMYLATVGKKGMRELAQINHDKAVFLRDQLLDAGFEPAFDRPFFNEFALKAPKGYGVKRQELKKKGILAGLSLECYYPDLKNHYLFCATEVFSRQDMENLAKEVKNG</sequence>
<dbReference type="RefSeq" id="WP_084066796.1">
    <property type="nucleotide sequence ID" value="NZ_FWXY01000002.1"/>
</dbReference>
<dbReference type="InterPro" id="IPR015421">
    <property type="entry name" value="PyrdxlP-dep_Trfase_major"/>
</dbReference>
<keyword evidence="2 4" id="KW-0560">Oxidoreductase</keyword>
<evidence type="ECO:0000256" key="3">
    <source>
        <dbReference type="ARBA" id="ARBA00049026"/>
    </source>
</evidence>
<dbReference type="Proteomes" id="UP000192418">
    <property type="component" value="Unassembled WGS sequence"/>
</dbReference>
<dbReference type="Gene3D" id="3.90.1150.10">
    <property type="entry name" value="Aspartate Aminotransferase, domain 1"/>
    <property type="match status" value="1"/>
</dbReference>
<dbReference type="EMBL" id="FWXY01000002">
    <property type="protein sequence ID" value="SMC44295.1"/>
    <property type="molecule type" value="Genomic_DNA"/>
</dbReference>
<dbReference type="InterPro" id="IPR015422">
    <property type="entry name" value="PyrdxlP-dep_Trfase_small"/>
</dbReference>
<feature type="domain" description="Glycine cleavage system P-protein N-terminal" evidence="5">
    <location>
        <begin position="1"/>
        <end position="440"/>
    </location>
</feature>